<sequence length="1042" mass="119808">MTQDKTPPHIRMDERNHVEKPLLEQLLELDWEIINLDKSQQPADSYRESFTEVVLLPVLRERLQAINPWLEDDQVEEVVKQLTASFPSSDLIQNNRHVFHFLLENTSVSENCQTGEKSPTVRFVDFTHRDNNRFIAVCQFKVRILGTEHHIIPDIVLFLNGLPIGVIECKSPKVKDAIPEAIDQLLRYSEQRGTKGEGSAPLFYYNQLVIVTCRNEAKFGTITTHSEKHFYRWADPYPRTIDDLEHGSSGPNDQQRLVAGMLDHDNLLDLIRTFTLFSTNDKGETIKVVGRYQQFRAVKLAVKRLLEGRNPRERSGIIWHTQGSGKSLTMMFMVREMYLHAQLCQWKVVFVTDRTQLEDQLSETSRNIGFTVKIADSIKRLKELLRSDSSDLVMAMIHKFREEDLTETFPELNASPHILVMTDEAHRSQYKRLGANLDKGIPYASRIGYTGTPIDKTERVFGDYIDKYTMRQAIEDGVTLEIVYEGRTHNAEVADQPGMDTAFEDVFSEYNLKERMQILGFGSRDAYLEAEPTIAAKAKDMVKHYLTHVFPNGYKAQVVATSREAAVRYKSHIDQALSEQLAELELRNPRKLDLDQLRKLKTDVIISGNHNDLPHLKPYTDSSKHEASIKSFKMAFGAEDDGVKGDLGIVIVNNMLLTGFDAPVEQVMYLDKVIIAHNLLQAIARVNRVSGSDKDKGFVVDYVGIGHHLKKAIDAYDEREQKEITHAISFPEEELRELIASHAAIMELLKKHGLTDLTDHDAFFDLFYDEDLRFDFMMAFKKFTQCMNLVYPARQALDYEADYLALTEINVLAGKHFRDERLSMKGIPSKLRGIADAYLASKGIEVKVEPISILDEDFQKQVGKRKRTKTKAAEVEHAIRHHLDVELEDDPDLQASFAAALSAIFEEFRNNWAQIYEELEKLRERIMNVQKEPTYGLHRKKQMPFFRSLKREVFDEKDLNDDEIALLVNLTQQIFLVVERELRLTGFWESIPARNKLRADLQSVLLSSDFLALPDLIRNRAHIISRIMEIAEKNHDMILYAE</sequence>
<accession>A0A101XTL2</accession>
<dbReference type="Pfam" id="PF22679">
    <property type="entry name" value="T1R_D3-like"/>
    <property type="match status" value="1"/>
</dbReference>
<dbReference type="Gene3D" id="3.40.50.300">
    <property type="entry name" value="P-loop containing nucleotide triphosphate hydrolases"/>
    <property type="match status" value="2"/>
</dbReference>
<comment type="subunit">
    <text evidence="3 11">The type I restriction/modification system is composed of three polypeptides R, M and S.</text>
</comment>
<evidence type="ECO:0000256" key="10">
    <source>
        <dbReference type="ARBA" id="ARBA00023125"/>
    </source>
</evidence>
<keyword evidence="4" id="KW-0540">Nuclease</keyword>
<dbReference type="InterPro" id="IPR055180">
    <property type="entry name" value="HsdR_RecA-like_helicase_dom_2"/>
</dbReference>
<dbReference type="InterPro" id="IPR004473">
    <property type="entry name" value="Restrct_endonuc_typeI_HsdR"/>
</dbReference>
<dbReference type="CDD" id="cd22332">
    <property type="entry name" value="HsdR_N"/>
    <property type="match status" value="1"/>
</dbReference>
<keyword evidence="9 11" id="KW-0067">ATP-binding</keyword>
<dbReference type="PANTHER" id="PTHR30195:SF15">
    <property type="entry name" value="TYPE I RESTRICTION ENZYME HINDI ENDONUCLEASE SUBUNIT"/>
    <property type="match status" value="1"/>
</dbReference>
<keyword evidence="15" id="KW-1185">Reference proteome</keyword>
<dbReference type="SUPFAM" id="SSF52540">
    <property type="entry name" value="P-loop containing nucleoside triphosphate hydrolases"/>
    <property type="match status" value="1"/>
</dbReference>
<evidence type="ECO:0000256" key="12">
    <source>
        <dbReference type="SAM" id="Coils"/>
    </source>
</evidence>
<dbReference type="InterPro" id="IPR014001">
    <property type="entry name" value="Helicase_ATP-bd"/>
</dbReference>
<evidence type="ECO:0000256" key="2">
    <source>
        <dbReference type="ARBA" id="ARBA00008598"/>
    </source>
</evidence>
<comment type="similarity">
    <text evidence="2 11">Belongs to the HsdR family.</text>
</comment>
<dbReference type="CDD" id="cd18800">
    <property type="entry name" value="SF2_C_EcoR124I-like"/>
    <property type="match status" value="1"/>
</dbReference>
<evidence type="ECO:0000259" key="13">
    <source>
        <dbReference type="PROSITE" id="PS51192"/>
    </source>
</evidence>
<dbReference type="OrthoDB" id="9758243at2"/>
<organism evidence="14 15">
    <name type="scientific">Ferroacidibacillus organovorans</name>
    <dbReference type="NCBI Taxonomy" id="1765683"/>
    <lineage>
        <taxon>Bacteria</taxon>
        <taxon>Bacillati</taxon>
        <taxon>Bacillota</taxon>
        <taxon>Bacilli</taxon>
        <taxon>Bacillales</taxon>
        <taxon>Alicyclobacillaceae</taxon>
        <taxon>Ferroacidibacillus</taxon>
    </lineage>
</organism>
<keyword evidence="12" id="KW-0175">Coiled coil</keyword>
<dbReference type="PROSITE" id="PS51192">
    <property type="entry name" value="HELICASE_ATP_BIND_1"/>
    <property type="match status" value="1"/>
</dbReference>
<dbReference type="GO" id="GO:0009307">
    <property type="term" value="P:DNA restriction-modification system"/>
    <property type="evidence" value="ECO:0007669"/>
    <property type="project" value="UniProtKB-KW"/>
</dbReference>
<keyword evidence="7 14" id="KW-0255">Endonuclease</keyword>
<reference evidence="14 15" key="1">
    <citation type="submission" date="2015-12" db="EMBL/GenBank/DDBJ databases">
        <title>Draft genome sequence of Acidibacillus ferrooxidans ITV001, isolated from a chalcopyrite acid mine drainage site in Brazil.</title>
        <authorList>
            <person name="Dall'Agnol H."/>
            <person name="Nancucheo I."/>
            <person name="Johnson B."/>
            <person name="Oliveira R."/>
            <person name="Leite L."/>
            <person name="Pylro V."/>
            <person name="Nunes G.L."/>
            <person name="Tzotzos G."/>
            <person name="Fernandes G.R."/>
            <person name="Dutra J."/>
            <person name="Orellana S.C."/>
            <person name="Oliveira G."/>
        </authorList>
    </citation>
    <scope>NUCLEOTIDE SEQUENCE [LARGE SCALE GENOMIC DNA]</scope>
    <source>
        <strain evidence="15">ITV01</strain>
    </source>
</reference>
<feature type="domain" description="Helicase ATP-binding" evidence="13">
    <location>
        <begin position="307"/>
        <end position="471"/>
    </location>
</feature>
<evidence type="ECO:0000256" key="4">
    <source>
        <dbReference type="ARBA" id="ARBA00022722"/>
    </source>
</evidence>
<protein>
    <recommendedName>
        <fullName evidence="11">Type I restriction enzyme endonuclease subunit</fullName>
        <shortName evidence="11">R protein</shortName>
        <ecNumber evidence="11">3.1.21.3</ecNumber>
    </recommendedName>
    <alternativeName>
        <fullName evidence="11">Type-1 restriction enzyme R protein</fullName>
    </alternativeName>
</protein>
<dbReference type="CDD" id="cd18030">
    <property type="entry name" value="DEXHc_RE_I_HsdR"/>
    <property type="match status" value="1"/>
</dbReference>
<evidence type="ECO:0000256" key="11">
    <source>
        <dbReference type="RuleBase" id="RU364115"/>
    </source>
</evidence>
<dbReference type="InterPro" id="IPR007409">
    <property type="entry name" value="Restrct_endonuc_type1_HsdR_N"/>
</dbReference>
<dbReference type="NCBIfam" id="TIGR00348">
    <property type="entry name" value="hsdR"/>
    <property type="match status" value="1"/>
</dbReference>
<evidence type="ECO:0000256" key="3">
    <source>
        <dbReference type="ARBA" id="ARBA00011296"/>
    </source>
</evidence>
<dbReference type="EMBL" id="LPVJ01000003">
    <property type="protein sequence ID" value="KUO97290.1"/>
    <property type="molecule type" value="Genomic_DNA"/>
</dbReference>
<dbReference type="SMART" id="SM00487">
    <property type="entry name" value="DEXDc"/>
    <property type="match status" value="1"/>
</dbReference>
<keyword evidence="6 11" id="KW-0680">Restriction system</keyword>
<evidence type="ECO:0000256" key="9">
    <source>
        <dbReference type="ARBA" id="ARBA00022840"/>
    </source>
</evidence>
<dbReference type="InterPro" id="IPR027417">
    <property type="entry name" value="P-loop_NTPase"/>
</dbReference>
<keyword evidence="5 11" id="KW-0547">Nucleotide-binding</keyword>
<comment type="caution">
    <text evidence="14">The sequence shown here is derived from an EMBL/GenBank/DDBJ whole genome shotgun (WGS) entry which is preliminary data.</text>
</comment>
<dbReference type="REBASE" id="147129">
    <property type="entry name" value="AfeITV01ORF11925P"/>
</dbReference>
<dbReference type="EC" id="3.1.21.3" evidence="11"/>
<dbReference type="RefSeq" id="WP_067711291.1">
    <property type="nucleotide sequence ID" value="NZ_LPVJ01000003.1"/>
</dbReference>
<keyword evidence="10 11" id="KW-0238">DNA-binding</keyword>
<evidence type="ECO:0000256" key="5">
    <source>
        <dbReference type="ARBA" id="ARBA00022741"/>
    </source>
</evidence>
<dbReference type="GO" id="GO:0009035">
    <property type="term" value="F:type I site-specific deoxyribonuclease activity"/>
    <property type="evidence" value="ECO:0007669"/>
    <property type="project" value="UniProtKB-EC"/>
</dbReference>
<dbReference type="AlphaFoldDB" id="A0A101XTL2"/>
<gene>
    <name evidence="14" type="ORF">ATW55_11915</name>
</gene>
<dbReference type="GO" id="GO:0003677">
    <property type="term" value="F:DNA binding"/>
    <property type="evidence" value="ECO:0007669"/>
    <property type="project" value="UniProtKB-KW"/>
</dbReference>
<dbReference type="Pfam" id="PF18766">
    <property type="entry name" value="SWI2_SNF2"/>
    <property type="match status" value="1"/>
</dbReference>
<dbReference type="InterPro" id="IPR040980">
    <property type="entry name" value="SWI2_SNF2"/>
</dbReference>
<evidence type="ECO:0000256" key="6">
    <source>
        <dbReference type="ARBA" id="ARBA00022747"/>
    </source>
</evidence>
<evidence type="ECO:0000313" key="14">
    <source>
        <dbReference type="EMBL" id="KUO97290.1"/>
    </source>
</evidence>
<evidence type="ECO:0000313" key="15">
    <source>
        <dbReference type="Proteomes" id="UP000053557"/>
    </source>
</evidence>
<proteinExistence type="inferred from homology"/>
<dbReference type="Pfam" id="PF04313">
    <property type="entry name" value="HSDR_N"/>
    <property type="match status" value="1"/>
</dbReference>
<keyword evidence="8 11" id="KW-0378">Hydrolase</keyword>
<feature type="coiled-coil region" evidence="12">
    <location>
        <begin position="905"/>
        <end position="932"/>
    </location>
</feature>
<dbReference type="Gene3D" id="3.90.1570.50">
    <property type="match status" value="1"/>
</dbReference>
<comment type="function">
    <text evidence="11">Subunit R is required for both nuclease and ATPase activities, but not for modification.</text>
</comment>
<dbReference type="GO" id="GO:0005524">
    <property type="term" value="F:ATP binding"/>
    <property type="evidence" value="ECO:0007669"/>
    <property type="project" value="UniProtKB-KW"/>
</dbReference>
<dbReference type="PANTHER" id="PTHR30195">
    <property type="entry name" value="TYPE I SITE-SPECIFIC DEOXYRIBONUCLEASE PROTEIN SUBUNIT M AND R"/>
    <property type="match status" value="1"/>
</dbReference>
<comment type="catalytic activity">
    <reaction evidence="1 11">
        <text>Endonucleolytic cleavage of DNA to give random double-stranded fragments with terminal 5'-phosphates, ATP is simultaneously hydrolyzed.</text>
        <dbReference type="EC" id="3.1.21.3"/>
    </reaction>
</comment>
<evidence type="ECO:0000256" key="1">
    <source>
        <dbReference type="ARBA" id="ARBA00000851"/>
    </source>
</evidence>
<dbReference type="InterPro" id="IPR051268">
    <property type="entry name" value="Type-I_R_enzyme_R_subunit"/>
</dbReference>
<evidence type="ECO:0000256" key="7">
    <source>
        <dbReference type="ARBA" id="ARBA00022759"/>
    </source>
</evidence>
<evidence type="ECO:0000256" key="8">
    <source>
        <dbReference type="ARBA" id="ARBA00022801"/>
    </source>
</evidence>
<dbReference type="Proteomes" id="UP000053557">
    <property type="component" value="Unassembled WGS sequence"/>
</dbReference>
<name>A0A101XTL2_9BACL</name>